<evidence type="ECO:0000256" key="2">
    <source>
        <dbReference type="SAM" id="SignalP"/>
    </source>
</evidence>
<evidence type="ECO:0000313" key="3">
    <source>
        <dbReference type="EMBL" id="ALA66390.1"/>
    </source>
</evidence>
<dbReference type="PANTHER" id="PTHR34853:SF1">
    <property type="entry name" value="LIPASE 5"/>
    <property type="match status" value="1"/>
</dbReference>
<evidence type="ECO:0000313" key="4">
    <source>
        <dbReference type="Proteomes" id="UP000058446"/>
    </source>
</evidence>
<feature type="signal peptide" evidence="2">
    <location>
        <begin position="1"/>
        <end position="35"/>
    </location>
</feature>
<dbReference type="GO" id="GO:0004806">
    <property type="term" value="F:triacylglycerol lipase activity"/>
    <property type="evidence" value="ECO:0007669"/>
    <property type="project" value="InterPro"/>
</dbReference>
<keyword evidence="2" id="KW-0732">Signal</keyword>
<dbReference type="PATRIC" id="fig|1408189.4.peg.7"/>
<feature type="compositionally biased region" description="Basic and acidic residues" evidence="1">
    <location>
        <begin position="82"/>
        <end position="94"/>
    </location>
</feature>
<protein>
    <submittedName>
        <fullName evidence="3">Secretory lipase</fullName>
    </submittedName>
</protein>
<gene>
    <name evidence="3" type="ORF">CLAC_00025</name>
</gene>
<dbReference type="InterPro" id="IPR029058">
    <property type="entry name" value="AB_hydrolase_fold"/>
</dbReference>
<dbReference type="EMBL" id="CP006841">
    <property type="protein sequence ID" value="ALA66390.1"/>
    <property type="molecule type" value="Genomic_DNA"/>
</dbReference>
<feature type="chain" id="PRO_5005477126" evidence="2">
    <location>
        <begin position="36"/>
        <end position="492"/>
    </location>
</feature>
<dbReference type="PANTHER" id="PTHR34853">
    <property type="match status" value="1"/>
</dbReference>
<dbReference type="SUPFAM" id="SSF53474">
    <property type="entry name" value="alpha/beta-Hydrolases"/>
    <property type="match status" value="1"/>
</dbReference>
<accession>A0A0K2GX84</accession>
<dbReference type="STRING" id="1408189.CLAC_00025"/>
<evidence type="ECO:0000256" key="1">
    <source>
        <dbReference type="SAM" id="MobiDB-lite"/>
    </source>
</evidence>
<reference evidence="3 4" key="1">
    <citation type="submission" date="2013-10" db="EMBL/GenBank/DDBJ databases">
        <title>Complete genome sequence of Corynebacterium lactis DSM 45799(T), isolated from raw cow milk.</title>
        <authorList>
            <person name="Ruckert C."/>
            <person name="Albersmeier A."/>
            <person name="Lipski A."/>
            <person name="Kalinowski J."/>
        </authorList>
    </citation>
    <scope>NUCLEOTIDE SEQUENCE [LARGE SCALE GENOMIC DNA]</scope>
    <source>
        <strain evidence="3 4">RW2-5</strain>
    </source>
</reference>
<dbReference type="Pfam" id="PF03583">
    <property type="entry name" value="LIP"/>
    <property type="match status" value="1"/>
</dbReference>
<dbReference type="InterPro" id="IPR005152">
    <property type="entry name" value="Lipase_secreted"/>
</dbReference>
<dbReference type="KEGG" id="clw:CLAC_00025"/>
<name>A0A0K2GX84_9CORY</name>
<sequence length="492" mass="51970">MQNDIIHRLARRLLRGAIAAATTSTLIFTATPATAAPILPEFGIPLGYSDPSISIGGAETKLPQFNDLSIDPETLKSPTGDGEEKKQPDPRTQDDEYDPFYDTSTVAIGKPGSVLRTQSAPVAPMPKGIDYPLPSSVTKVLYSSKLHDGTPTAISGYLVEPSVPWTGKGARPTVVIGRGTVGQGDKCAPSRNWPLNGQPDPISSNRLVALEGLYDWAFAAEGVRVFVTDYVGMGTPGIHTYMNRKEQGHAMLDGARAALNLAGDKGEAPGKVAFYGHSQGGGASAAAAEMISSYAPDLDGAAAYASAPPADLDAVQANIDGSDLVGAIGFTINGLVARYPAVADDMKKHLSEKGQETLDDLATMCTNEIVSAYGHQTTSTWTKDGRSLDQLLDDVPTGRQAMQEQFIGSVKPGVPTMVVSGKHDLNVEYGQARTLSRNWCSLGGEVIYRDDVLPEIKGYNHFAQAISGAPFGLTFILSKFNDVPVSGSCQGI</sequence>
<dbReference type="Gene3D" id="1.10.260.130">
    <property type="match status" value="1"/>
</dbReference>
<feature type="region of interest" description="Disordered" evidence="1">
    <location>
        <begin position="64"/>
        <end position="98"/>
    </location>
</feature>
<organism evidence="3 4">
    <name type="scientific">Corynebacterium lactis RW2-5</name>
    <dbReference type="NCBI Taxonomy" id="1408189"/>
    <lineage>
        <taxon>Bacteria</taxon>
        <taxon>Bacillati</taxon>
        <taxon>Actinomycetota</taxon>
        <taxon>Actinomycetes</taxon>
        <taxon>Mycobacteriales</taxon>
        <taxon>Corynebacteriaceae</taxon>
        <taxon>Corynebacterium</taxon>
    </lineage>
</organism>
<dbReference type="AlphaFoldDB" id="A0A0K2GX84"/>
<dbReference type="OrthoDB" id="9798122at2"/>
<proteinExistence type="predicted"/>
<dbReference type="GO" id="GO:0016042">
    <property type="term" value="P:lipid catabolic process"/>
    <property type="evidence" value="ECO:0007669"/>
    <property type="project" value="InterPro"/>
</dbReference>
<dbReference type="Proteomes" id="UP000058446">
    <property type="component" value="Chromosome"/>
</dbReference>
<dbReference type="Gene3D" id="3.40.50.1820">
    <property type="entry name" value="alpha/beta hydrolase"/>
    <property type="match status" value="1"/>
</dbReference>
<keyword evidence="4" id="KW-1185">Reference proteome</keyword>